<organism evidence="9 10">
    <name type="scientific">Aldrovandia affinis</name>
    <dbReference type="NCBI Taxonomy" id="143900"/>
    <lineage>
        <taxon>Eukaryota</taxon>
        <taxon>Metazoa</taxon>
        <taxon>Chordata</taxon>
        <taxon>Craniata</taxon>
        <taxon>Vertebrata</taxon>
        <taxon>Euteleostomi</taxon>
        <taxon>Actinopterygii</taxon>
        <taxon>Neopterygii</taxon>
        <taxon>Teleostei</taxon>
        <taxon>Notacanthiformes</taxon>
        <taxon>Halosauridae</taxon>
        <taxon>Aldrovandia</taxon>
    </lineage>
</organism>
<keyword evidence="2" id="KW-0479">Metal-binding</keyword>
<evidence type="ECO:0000256" key="6">
    <source>
        <dbReference type="PROSITE-ProRule" id="PRU01220"/>
    </source>
</evidence>
<dbReference type="GO" id="GO:0008270">
    <property type="term" value="F:zinc ion binding"/>
    <property type="evidence" value="ECO:0007669"/>
    <property type="project" value="UniProtKB-KW"/>
</dbReference>
<dbReference type="PANTHER" id="PTHR15493:SF1">
    <property type="entry name" value="F-BOX ONLY PROTEIN 43"/>
    <property type="match status" value="1"/>
</dbReference>
<dbReference type="GO" id="GO:0005634">
    <property type="term" value="C:nucleus"/>
    <property type="evidence" value="ECO:0007669"/>
    <property type="project" value="TreeGrafter"/>
</dbReference>
<dbReference type="AlphaFoldDB" id="A0AAD7S2E8"/>
<keyword evidence="5" id="KW-0862">Zinc</keyword>
<name>A0AAD7S2E8_9TELE</name>
<evidence type="ECO:0000259" key="8">
    <source>
        <dbReference type="PROSITE" id="PS51872"/>
    </source>
</evidence>
<dbReference type="GO" id="GO:0007088">
    <property type="term" value="P:regulation of mitotic nuclear division"/>
    <property type="evidence" value="ECO:0007669"/>
    <property type="project" value="InterPro"/>
</dbReference>
<comment type="caution">
    <text evidence="9">The sequence shown here is derived from an EMBL/GenBank/DDBJ whole genome shotgun (WGS) entry which is preliminary data.</text>
</comment>
<comment type="pathway">
    <text evidence="1">Protein modification; protein ubiquitination.</text>
</comment>
<dbReference type="PANTHER" id="PTHR15493">
    <property type="entry name" value="F-BOX ONLY PROTEIN 5 AND 43"/>
    <property type="match status" value="1"/>
</dbReference>
<evidence type="ECO:0000256" key="3">
    <source>
        <dbReference type="ARBA" id="ARBA00022771"/>
    </source>
</evidence>
<evidence type="ECO:0000256" key="2">
    <source>
        <dbReference type="ARBA" id="ARBA00022723"/>
    </source>
</evidence>
<dbReference type="FunFam" id="2.20.25.20:FF:000006">
    <property type="entry name" value="F-box only protein 5"/>
    <property type="match status" value="1"/>
</dbReference>
<dbReference type="CDD" id="cd20365">
    <property type="entry name" value="BRcat_RBR_FBXO43"/>
    <property type="match status" value="1"/>
</dbReference>
<keyword evidence="10" id="KW-1185">Reference proteome</keyword>
<evidence type="ECO:0000256" key="5">
    <source>
        <dbReference type="ARBA" id="ARBA00022833"/>
    </source>
</evidence>
<dbReference type="InterPro" id="IPR047147">
    <property type="entry name" value="FBX5_43"/>
</dbReference>
<accession>A0AAD7S2E8</accession>
<feature type="domain" description="ZBR-type" evidence="8">
    <location>
        <begin position="410"/>
        <end position="458"/>
    </location>
</feature>
<protein>
    <recommendedName>
        <fullName evidence="8">ZBR-type domain-containing protein</fullName>
    </recommendedName>
</protein>
<evidence type="ECO:0000256" key="4">
    <source>
        <dbReference type="ARBA" id="ARBA00022786"/>
    </source>
</evidence>
<sequence length="481" mass="53231">MSKKDASFRRRLHLSKTVTAGKTGNTETLDCSPVTASEFCIADVGFSENVCWPLDPLASELLETPCSATATPSTRGSFQTPINDLADNGILATSCLDPSVWEDSGFGTLELDESQDSSADHDGSFQELLLHSASRSEETPNPTGSKGRSRLEQRHRLSTLRDEDPQSEEVALADDSSPNCCKPQFGIRKASVGGEDDYRHLEKNAHGTTTRVPADLSLTPALQLVHELCQRSARMLPGREGLEELLRASEGTHSLKMTMSLAGLIGRKMGLERLDIMFELKRRNLKHILTMILILLSSEDVYRFGQVSDVWDEIIVEDKRASQRRRSFLKEQKIAFELGTAACVPDAETRLNLPCRTALASVQAQSKTPRCHTPLSGNSSFTPVRDSVKQSASKREEFLQVAKTIFSDECLRPCPRCQHPARCHSIKREGVCTWGDCAFQFCTGCLCAYHGSRECVGWPSKRYGKDVLPGSTQSKHNLRRL</sequence>
<evidence type="ECO:0000313" key="10">
    <source>
        <dbReference type="Proteomes" id="UP001221898"/>
    </source>
</evidence>
<dbReference type="EMBL" id="JAINUG010000124">
    <property type="protein sequence ID" value="KAJ8394623.1"/>
    <property type="molecule type" value="Genomic_DNA"/>
</dbReference>
<gene>
    <name evidence="9" type="ORF">AAFF_G00044260</name>
</gene>
<evidence type="ECO:0000256" key="1">
    <source>
        <dbReference type="ARBA" id="ARBA00004906"/>
    </source>
</evidence>
<keyword evidence="3 6" id="KW-0863">Zinc-finger</keyword>
<evidence type="ECO:0000256" key="7">
    <source>
        <dbReference type="SAM" id="MobiDB-lite"/>
    </source>
</evidence>
<dbReference type="GO" id="GO:0045835">
    <property type="term" value="P:negative regulation of meiotic nuclear division"/>
    <property type="evidence" value="ECO:0007669"/>
    <property type="project" value="InterPro"/>
</dbReference>
<feature type="region of interest" description="Disordered" evidence="7">
    <location>
        <begin position="131"/>
        <end position="177"/>
    </location>
</feature>
<evidence type="ECO:0000313" key="9">
    <source>
        <dbReference type="EMBL" id="KAJ8394623.1"/>
    </source>
</evidence>
<dbReference type="Gene3D" id="2.20.25.20">
    <property type="match status" value="1"/>
</dbReference>
<feature type="compositionally biased region" description="Basic and acidic residues" evidence="7">
    <location>
        <begin position="149"/>
        <end position="164"/>
    </location>
</feature>
<dbReference type="InterPro" id="IPR044064">
    <property type="entry name" value="ZF_ZBR"/>
</dbReference>
<dbReference type="Proteomes" id="UP001221898">
    <property type="component" value="Unassembled WGS sequence"/>
</dbReference>
<reference evidence="9" key="1">
    <citation type="journal article" date="2023" name="Science">
        <title>Genome structures resolve the early diversification of teleost fishes.</title>
        <authorList>
            <person name="Parey E."/>
            <person name="Louis A."/>
            <person name="Montfort J."/>
            <person name="Bouchez O."/>
            <person name="Roques C."/>
            <person name="Iampietro C."/>
            <person name="Lluch J."/>
            <person name="Castinel A."/>
            <person name="Donnadieu C."/>
            <person name="Desvignes T."/>
            <person name="Floi Bucao C."/>
            <person name="Jouanno E."/>
            <person name="Wen M."/>
            <person name="Mejri S."/>
            <person name="Dirks R."/>
            <person name="Jansen H."/>
            <person name="Henkel C."/>
            <person name="Chen W.J."/>
            <person name="Zahm M."/>
            <person name="Cabau C."/>
            <person name="Klopp C."/>
            <person name="Thompson A.W."/>
            <person name="Robinson-Rechavi M."/>
            <person name="Braasch I."/>
            <person name="Lecointre G."/>
            <person name="Bobe J."/>
            <person name="Postlethwait J.H."/>
            <person name="Berthelot C."/>
            <person name="Roest Crollius H."/>
            <person name="Guiguen Y."/>
        </authorList>
    </citation>
    <scope>NUCLEOTIDE SEQUENCE</scope>
    <source>
        <strain evidence="9">NC1722</strain>
    </source>
</reference>
<keyword evidence="4" id="KW-0833">Ubl conjugation pathway</keyword>
<dbReference type="PROSITE" id="PS51872">
    <property type="entry name" value="ZF_ZBR"/>
    <property type="match status" value="1"/>
</dbReference>
<proteinExistence type="predicted"/>